<dbReference type="RefSeq" id="WP_386818953.1">
    <property type="nucleotide sequence ID" value="NZ_JBHUIT010000003.1"/>
</dbReference>
<dbReference type="InterPro" id="IPR050465">
    <property type="entry name" value="UPF0194_transport"/>
</dbReference>
<dbReference type="Pfam" id="PF25967">
    <property type="entry name" value="RND-MFP_C"/>
    <property type="match status" value="1"/>
</dbReference>
<sequence>MNRAMRFLMTKFHDLWSLVIELTLSNLKLLMAIVATGLLGILLVVAVIAPSWTDPRSKFYSSKLGYPSVIRKLGRPLPVEIAIAKNAEFERWIMGEGTCASTPLLAPVIPMAMVREVLVEPGDVVKKDQVLARMDDTLALIKLESAKLAVDTAKAELSRVQLGSAYVLAQERPAMEKVNLAADEELILQAEEKVKKYREAFARGAVSRTALLAVEGEFTEATRKVSQARLQMAMSEKGVKESLKIAENAVKDAEEAVRHRERELLGYDVRAPDAGIVERVLLNPGEYNQDSGKPGFVIAAGRWFEAYFDQADFTDVETGMAAQVHLEAFPGHPFPGTVSLIVPVVSFNQGGPETNRPLRPRGSGAAEWAATFNARIGLTPKADKAALGMTGFARIRIKKENLAIPRGALVSISAGTGYISVVDENDNWASRLVEVGIVEDTKVEILSGLNPGEKVIVRGHWVLEEGDPIRIERRWEDFVPPAGD</sequence>
<keyword evidence="8" id="KW-1185">Reference proteome</keyword>
<feature type="domain" description="Multidrug resistance protein MdtA-like C-terminal permuted SH3" evidence="6">
    <location>
        <begin position="403"/>
        <end position="459"/>
    </location>
</feature>
<keyword evidence="4" id="KW-0472">Membrane</keyword>
<dbReference type="PANTHER" id="PTHR32347:SF14">
    <property type="entry name" value="EFFLUX SYSTEM COMPONENT YKNX-RELATED"/>
    <property type="match status" value="1"/>
</dbReference>
<comment type="subcellular location">
    <subcellularLocation>
        <location evidence="1">Cell envelope</location>
    </subcellularLocation>
</comment>
<evidence type="ECO:0000256" key="2">
    <source>
        <dbReference type="ARBA" id="ARBA00023054"/>
    </source>
</evidence>
<feature type="transmembrane region" description="Helical" evidence="4">
    <location>
        <begin position="29"/>
        <end position="52"/>
    </location>
</feature>
<proteinExistence type="predicted"/>
<dbReference type="Proteomes" id="UP001597375">
    <property type="component" value="Unassembled WGS sequence"/>
</dbReference>
<dbReference type="EMBL" id="JBHUIT010000003">
    <property type="protein sequence ID" value="MFD2256055.1"/>
    <property type="molecule type" value="Genomic_DNA"/>
</dbReference>
<evidence type="ECO:0000313" key="8">
    <source>
        <dbReference type="Proteomes" id="UP001597375"/>
    </source>
</evidence>
<evidence type="ECO:0000259" key="5">
    <source>
        <dbReference type="Pfam" id="PF25954"/>
    </source>
</evidence>
<gene>
    <name evidence="7" type="ORF">ACFSSA_05145</name>
</gene>
<keyword evidence="2 3" id="KW-0175">Coiled coil</keyword>
<dbReference type="Gene3D" id="2.40.30.170">
    <property type="match status" value="1"/>
</dbReference>
<evidence type="ECO:0000256" key="4">
    <source>
        <dbReference type="SAM" id="Phobius"/>
    </source>
</evidence>
<dbReference type="InterPro" id="IPR058627">
    <property type="entry name" value="MdtA-like_C"/>
</dbReference>
<protein>
    <submittedName>
        <fullName evidence="7">Efflux RND transporter periplasmic adaptor subunit</fullName>
    </submittedName>
</protein>
<organism evidence="7 8">
    <name type="scientific">Luteolibacter algae</name>
    <dbReference type="NCBI Taxonomy" id="454151"/>
    <lineage>
        <taxon>Bacteria</taxon>
        <taxon>Pseudomonadati</taxon>
        <taxon>Verrucomicrobiota</taxon>
        <taxon>Verrucomicrobiia</taxon>
        <taxon>Verrucomicrobiales</taxon>
        <taxon>Verrucomicrobiaceae</taxon>
        <taxon>Luteolibacter</taxon>
    </lineage>
</organism>
<accession>A0ABW5D5M0</accession>
<dbReference type="PANTHER" id="PTHR32347">
    <property type="entry name" value="EFFLUX SYSTEM COMPONENT YKNX-RELATED"/>
    <property type="match status" value="1"/>
</dbReference>
<name>A0ABW5D5M0_9BACT</name>
<feature type="coiled-coil region" evidence="3">
    <location>
        <begin position="236"/>
        <end position="263"/>
    </location>
</feature>
<comment type="caution">
    <text evidence="7">The sequence shown here is derived from an EMBL/GenBank/DDBJ whole genome shotgun (WGS) entry which is preliminary data.</text>
</comment>
<feature type="domain" description="CusB-like beta-barrel" evidence="5">
    <location>
        <begin position="303"/>
        <end position="346"/>
    </location>
</feature>
<keyword evidence="4" id="KW-0812">Transmembrane</keyword>
<dbReference type="Gene3D" id="2.40.50.100">
    <property type="match status" value="1"/>
</dbReference>
<keyword evidence="4" id="KW-1133">Transmembrane helix</keyword>
<evidence type="ECO:0000313" key="7">
    <source>
        <dbReference type="EMBL" id="MFD2256055.1"/>
    </source>
</evidence>
<reference evidence="8" key="1">
    <citation type="journal article" date="2019" name="Int. J. Syst. Evol. Microbiol.">
        <title>The Global Catalogue of Microorganisms (GCM) 10K type strain sequencing project: providing services to taxonomists for standard genome sequencing and annotation.</title>
        <authorList>
            <consortium name="The Broad Institute Genomics Platform"/>
            <consortium name="The Broad Institute Genome Sequencing Center for Infectious Disease"/>
            <person name="Wu L."/>
            <person name="Ma J."/>
        </authorList>
    </citation>
    <scope>NUCLEOTIDE SEQUENCE [LARGE SCALE GENOMIC DNA]</scope>
    <source>
        <strain evidence="8">CGMCC 4.7106</strain>
    </source>
</reference>
<evidence type="ECO:0000259" key="6">
    <source>
        <dbReference type="Pfam" id="PF25967"/>
    </source>
</evidence>
<dbReference type="Pfam" id="PF25954">
    <property type="entry name" value="Beta-barrel_RND_2"/>
    <property type="match status" value="1"/>
</dbReference>
<evidence type="ECO:0000256" key="3">
    <source>
        <dbReference type="SAM" id="Coils"/>
    </source>
</evidence>
<evidence type="ECO:0000256" key="1">
    <source>
        <dbReference type="ARBA" id="ARBA00004196"/>
    </source>
</evidence>
<dbReference type="Gene3D" id="2.40.420.20">
    <property type="match status" value="1"/>
</dbReference>
<dbReference type="InterPro" id="IPR058792">
    <property type="entry name" value="Beta-barrel_RND_2"/>
</dbReference>